<accession>A0ABY8ED97</accession>
<dbReference type="RefSeq" id="WP_277730637.1">
    <property type="nucleotide sequence ID" value="NZ_CP120733.1"/>
</dbReference>
<organism evidence="2 3">
    <name type="scientific">Tepidibacter hydrothermalis</name>
    <dbReference type="NCBI Taxonomy" id="3036126"/>
    <lineage>
        <taxon>Bacteria</taxon>
        <taxon>Bacillati</taxon>
        <taxon>Bacillota</taxon>
        <taxon>Clostridia</taxon>
        <taxon>Peptostreptococcales</taxon>
        <taxon>Peptostreptococcaceae</taxon>
        <taxon>Tepidibacter</taxon>
    </lineage>
</organism>
<dbReference type="SUPFAM" id="SSF88659">
    <property type="entry name" value="Sigma3 and sigma4 domains of RNA polymerase sigma factors"/>
    <property type="match status" value="1"/>
</dbReference>
<dbReference type="InterPro" id="IPR013324">
    <property type="entry name" value="RNA_pol_sigma_r3/r4-like"/>
</dbReference>
<evidence type="ECO:0000313" key="2">
    <source>
        <dbReference type="EMBL" id="WFD08728.1"/>
    </source>
</evidence>
<evidence type="ECO:0000313" key="3">
    <source>
        <dbReference type="Proteomes" id="UP001222800"/>
    </source>
</evidence>
<protein>
    <recommendedName>
        <fullName evidence="4">Sigma factor</fullName>
    </recommendedName>
</protein>
<dbReference type="Proteomes" id="UP001222800">
    <property type="component" value="Chromosome"/>
</dbReference>
<dbReference type="EMBL" id="CP120733">
    <property type="protein sequence ID" value="WFD08728.1"/>
    <property type="molecule type" value="Genomic_DNA"/>
</dbReference>
<proteinExistence type="predicted"/>
<dbReference type="Gene3D" id="1.20.140.160">
    <property type="match status" value="1"/>
</dbReference>
<evidence type="ECO:0000256" key="1">
    <source>
        <dbReference type="SAM" id="Coils"/>
    </source>
</evidence>
<keyword evidence="3" id="KW-1185">Reference proteome</keyword>
<feature type="coiled-coil region" evidence="1">
    <location>
        <begin position="67"/>
        <end position="101"/>
    </location>
</feature>
<sequence length="160" mass="18834">MKRKNKDTYKKTEWMLYNYKMLKVSVENLKSEIQELKMDTVGTGAIRYDKEKSSPTYNIVCTTEEEAISNIERINRLENQIMKIQNKINKVDRGLSALNEKERTIIESRYITGLQWWQVASIVKYNERWCREKRKVAIGKLSLGLFGDTSVFEPFNSHIS</sequence>
<name>A0ABY8ED97_9FIRM</name>
<reference evidence="2 3" key="1">
    <citation type="submission" date="2023-03" db="EMBL/GenBank/DDBJ databases">
        <title>Complete genome sequence of Tepidibacter sp. SWIR-1, isolated from a deep-sea hydrothermal vent.</title>
        <authorList>
            <person name="Li X."/>
        </authorList>
    </citation>
    <scope>NUCLEOTIDE SEQUENCE [LARGE SCALE GENOMIC DNA]</scope>
    <source>
        <strain evidence="2 3">SWIR-1</strain>
    </source>
</reference>
<gene>
    <name evidence="2" type="ORF">P4S50_09995</name>
</gene>
<evidence type="ECO:0008006" key="4">
    <source>
        <dbReference type="Google" id="ProtNLM"/>
    </source>
</evidence>
<keyword evidence="1" id="KW-0175">Coiled coil</keyword>